<dbReference type="Gene3D" id="3.30.1780.10">
    <property type="entry name" value="ornithine cyclodeaminase, domain 1"/>
    <property type="match status" value="1"/>
</dbReference>
<dbReference type="InterPro" id="IPR003462">
    <property type="entry name" value="ODC_Mu_crystall"/>
</dbReference>
<dbReference type="PANTHER" id="PTHR13812:SF19">
    <property type="entry name" value="KETIMINE REDUCTASE MU-CRYSTALLIN"/>
    <property type="match status" value="1"/>
</dbReference>
<name>A0ABD3QPV1_9STRA</name>
<comment type="similarity">
    <text evidence="1">Belongs to the ornithine cyclodeaminase/mu-crystallin family.</text>
</comment>
<dbReference type="PANTHER" id="PTHR13812">
    <property type="entry name" value="KETIMINE REDUCTASE MU-CRYSTALLIN"/>
    <property type="match status" value="1"/>
</dbReference>
<dbReference type="SUPFAM" id="SSF51735">
    <property type="entry name" value="NAD(P)-binding Rossmann-fold domains"/>
    <property type="match status" value="1"/>
</dbReference>
<dbReference type="InterPro" id="IPR023401">
    <property type="entry name" value="ODC_N"/>
</dbReference>
<dbReference type="Gene3D" id="3.40.50.720">
    <property type="entry name" value="NAD(P)-binding Rossmann-like Domain"/>
    <property type="match status" value="1"/>
</dbReference>
<dbReference type="Pfam" id="PF02423">
    <property type="entry name" value="OCD_Mu_crystall"/>
    <property type="match status" value="1"/>
</dbReference>
<evidence type="ECO:0000313" key="2">
    <source>
        <dbReference type="EMBL" id="KAL3802147.1"/>
    </source>
</evidence>
<proteinExistence type="inferred from homology"/>
<protein>
    <recommendedName>
        <fullName evidence="4">Ornithine cyclodeaminase</fullName>
    </recommendedName>
</protein>
<gene>
    <name evidence="2" type="ORF">ACHAW5_000232</name>
</gene>
<accession>A0ABD3QPV1</accession>
<evidence type="ECO:0000313" key="3">
    <source>
        <dbReference type="Proteomes" id="UP001530315"/>
    </source>
</evidence>
<keyword evidence="3" id="KW-1185">Reference proteome</keyword>
<dbReference type="Proteomes" id="UP001530315">
    <property type="component" value="Unassembled WGS sequence"/>
</dbReference>
<dbReference type="InterPro" id="IPR036291">
    <property type="entry name" value="NAD(P)-bd_dom_sf"/>
</dbReference>
<comment type="caution">
    <text evidence="2">The sequence shown here is derived from an EMBL/GenBank/DDBJ whole genome shotgun (WGS) entry which is preliminary data.</text>
</comment>
<dbReference type="AlphaFoldDB" id="A0ABD3QPV1"/>
<evidence type="ECO:0000256" key="1">
    <source>
        <dbReference type="ARBA" id="ARBA00008903"/>
    </source>
</evidence>
<dbReference type="EMBL" id="JALLAZ020000156">
    <property type="protein sequence ID" value="KAL3802147.1"/>
    <property type="molecule type" value="Genomic_DNA"/>
</dbReference>
<sequence length="352" mass="37637">MAAHQQSPPRVVTLSEIEEVVSSDGFAARLVDAILDGFVSFSRDDGRPSHVAVRIVIVVRGGGDYYSAQTCVKSGYLSSSSHYVVKVASGGRPFPSNSGNVQLYSQSTGALVAIFLDDGLLTELRTAAAGAAAARLLSPDLSIDLCVGMVGTGTQARHQLRYLRCVTGCRNAMVWGRTKINVEGFVDDMSTEGWDVRSVEDVDDLLDACGLIVTTTSSRMPLLGRGWPGRAGASGRDRDIGRPLHVTCVGSDSIGKKELDDAFVSSADMLVADSRLQTAERGEFQDVVRSGLVGIDDVVEIGELANRKALHRGRGIADDRKNEDRRLTIFDSSGVAVQDCVIASMVYEALRP</sequence>
<organism evidence="2 3">
    <name type="scientific">Stephanodiscus triporus</name>
    <dbReference type="NCBI Taxonomy" id="2934178"/>
    <lineage>
        <taxon>Eukaryota</taxon>
        <taxon>Sar</taxon>
        <taxon>Stramenopiles</taxon>
        <taxon>Ochrophyta</taxon>
        <taxon>Bacillariophyta</taxon>
        <taxon>Coscinodiscophyceae</taxon>
        <taxon>Thalassiosirophycidae</taxon>
        <taxon>Stephanodiscales</taxon>
        <taxon>Stephanodiscaceae</taxon>
        <taxon>Stephanodiscus</taxon>
    </lineage>
</organism>
<reference evidence="2 3" key="1">
    <citation type="submission" date="2024-10" db="EMBL/GenBank/DDBJ databases">
        <title>Updated reference genomes for cyclostephanoid diatoms.</title>
        <authorList>
            <person name="Roberts W.R."/>
            <person name="Alverson A.J."/>
        </authorList>
    </citation>
    <scope>NUCLEOTIDE SEQUENCE [LARGE SCALE GENOMIC DNA]</scope>
    <source>
        <strain evidence="2 3">AJA276-08</strain>
    </source>
</reference>
<evidence type="ECO:0008006" key="4">
    <source>
        <dbReference type="Google" id="ProtNLM"/>
    </source>
</evidence>